<feature type="region of interest" description="Disordered" evidence="1">
    <location>
        <begin position="61"/>
        <end position="120"/>
    </location>
</feature>
<evidence type="ECO:0000256" key="1">
    <source>
        <dbReference type="SAM" id="MobiDB-lite"/>
    </source>
</evidence>
<comment type="caution">
    <text evidence="2">The sequence shown here is derived from an EMBL/GenBank/DDBJ whole genome shotgun (WGS) entry which is preliminary data.</text>
</comment>
<protein>
    <submittedName>
        <fullName evidence="2">Uncharacterized protein</fullName>
    </submittedName>
</protein>
<organism evidence="2 3">
    <name type="scientific">Puccinia coronata f. sp. avenae</name>
    <dbReference type="NCBI Taxonomy" id="200324"/>
    <lineage>
        <taxon>Eukaryota</taxon>
        <taxon>Fungi</taxon>
        <taxon>Dikarya</taxon>
        <taxon>Basidiomycota</taxon>
        <taxon>Pucciniomycotina</taxon>
        <taxon>Pucciniomycetes</taxon>
        <taxon>Pucciniales</taxon>
        <taxon>Pucciniaceae</taxon>
        <taxon>Puccinia</taxon>
    </lineage>
</organism>
<dbReference type="EMBL" id="PGCI01000007">
    <property type="protein sequence ID" value="PLW51059.1"/>
    <property type="molecule type" value="Genomic_DNA"/>
</dbReference>
<evidence type="ECO:0000313" key="3">
    <source>
        <dbReference type="Proteomes" id="UP000235392"/>
    </source>
</evidence>
<feature type="compositionally biased region" description="Low complexity" evidence="1">
    <location>
        <begin position="81"/>
        <end position="97"/>
    </location>
</feature>
<gene>
    <name evidence="2" type="ORF">PCASD_02403</name>
</gene>
<proteinExistence type="predicted"/>
<evidence type="ECO:0000313" key="2">
    <source>
        <dbReference type="EMBL" id="PLW51059.1"/>
    </source>
</evidence>
<name>A0A2N5VM38_9BASI</name>
<dbReference type="Proteomes" id="UP000235392">
    <property type="component" value="Unassembled WGS sequence"/>
</dbReference>
<dbReference type="AlphaFoldDB" id="A0A2N5VM38"/>
<reference evidence="2 3" key="1">
    <citation type="submission" date="2017-11" db="EMBL/GenBank/DDBJ databases">
        <title>De novo assembly and phasing of dikaryotic genomes from two isolates of Puccinia coronata f. sp. avenae, the causal agent of oat crown rust.</title>
        <authorList>
            <person name="Miller M.E."/>
            <person name="Zhang Y."/>
            <person name="Omidvar V."/>
            <person name="Sperschneider J."/>
            <person name="Schwessinger B."/>
            <person name="Raley C."/>
            <person name="Palmer J.M."/>
            <person name="Garnica D."/>
            <person name="Upadhyaya N."/>
            <person name="Rathjen J."/>
            <person name="Taylor J.M."/>
            <person name="Park R.F."/>
            <person name="Dodds P.N."/>
            <person name="Hirsch C.D."/>
            <person name="Kianian S.F."/>
            <person name="Figueroa M."/>
        </authorList>
    </citation>
    <scope>NUCLEOTIDE SEQUENCE [LARGE SCALE GENOMIC DNA]</scope>
    <source>
        <strain evidence="2">12SD80</strain>
    </source>
</reference>
<sequence length="120" mass="12489">MTPFINSVKNVSIDSTPIRLADSSTVRSTHSGQSVIPIGVKALVRTLVVPSLHEPLLRLTASRPAPDSIKSVPPSLPPTSTPETPSIPTLPLSSITPNISDSPAPSSSQTPQIAPSSIPR</sequence>
<accession>A0A2N5VM38</accession>
<feature type="compositionally biased region" description="Polar residues" evidence="1">
    <location>
        <begin position="98"/>
        <end position="120"/>
    </location>
</feature>